<organism evidence="1 2">
    <name type="scientific">Desulfosarcina widdelii</name>
    <dbReference type="NCBI Taxonomy" id="947919"/>
    <lineage>
        <taxon>Bacteria</taxon>
        <taxon>Pseudomonadati</taxon>
        <taxon>Thermodesulfobacteriota</taxon>
        <taxon>Desulfobacteria</taxon>
        <taxon>Desulfobacterales</taxon>
        <taxon>Desulfosarcinaceae</taxon>
        <taxon>Desulfosarcina</taxon>
    </lineage>
</organism>
<dbReference type="RefSeq" id="WP_155302908.1">
    <property type="nucleotide sequence ID" value="NZ_AP021875.1"/>
</dbReference>
<sequence>MEFQLDSPLTSKAIELFGDNIEAGPAQAYFSPMNMALQWIEASVIFPLKTRTPSSFNIRI</sequence>
<dbReference type="AlphaFoldDB" id="A0A5K7Z5W6"/>
<proteinExistence type="predicted"/>
<gene>
    <name evidence="1" type="ORF">DSCW_12510</name>
</gene>
<reference evidence="1 2" key="1">
    <citation type="submission" date="2019-11" db="EMBL/GenBank/DDBJ databases">
        <title>Comparative genomics of hydrocarbon-degrading Desulfosarcina strains.</title>
        <authorList>
            <person name="Watanabe M."/>
            <person name="Kojima H."/>
            <person name="Fukui M."/>
        </authorList>
    </citation>
    <scope>NUCLEOTIDE SEQUENCE [LARGE SCALE GENOMIC DNA]</scope>
    <source>
        <strain evidence="1 2">PP31</strain>
    </source>
</reference>
<dbReference type="Proteomes" id="UP000427769">
    <property type="component" value="Chromosome"/>
</dbReference>
<accession>A0A5K7Z5W6</accession>
<evidence type="ECO:0000313" key="2">
    <source>
        <dbReference type="Proteomes" id="UP000427769"/>
    </source>
</evidence>
<dbReference type="KEGG" id="dwd:DSCW_12510"/>
<evidence type="ECO:0000313" key="1">
    <source>
        <dbReference type="EMBL" id="BBO73834.1"/>
    </source>
</evidence>
<protein>
    <submittedName>
        <fullName evidence="1">Uncharacterized protein</fullName>
    </submittedName>
</protein>
<dbReference type="EMBL" id="AP021875">
    <property type="protein sequence ID" value="BBO73834.1"/>
    <property type="molecule type" value="Genomic_DNA"/>
</dbReference>
<name>A0A5K7Z5W6_9BACT</name>
<keyword evidence="2" id="KW-1185">Reference proteome</keyword>